<feature type="compositionally biased region" description="Polar residues" evidence="1">
    <location>
        <begin position="495"/>
        <end position="509"/>
    </location>
</feature>
<feature type="compositionally biased region" description="Polar residues" evidence="1">
    <location>
        <begin position="1"/>
        <end position="10"/>
    </location>
</feature>
<evidence type="ECO:0000313" key="2">
    <source>
        <dbReference type="EMBL" id="CBY00951.1"/>
    </source>
</evidence>
<feature type="compositionally biased region" description="Low complexity" evidence="1">
    <location>
        <begin position="177"/>
        <end position="190"/>
    </location>
</feature>
<accession>E5ABB0</accession>
<dbReference type="Pfam" id="PF15365">
    <property type="entry name" value="PNRC"/>
    <property type="match status" value="1"/>
</dbReference>
<dbReference type="HOGENOM" id="CLU_496956_0_0_1"/>
<keyword evidence="3" id="KW-1185">Reference proteome</keyword>
<sequence length="567" mass="59947">MSSTVQSTASPRPRRGKQQPPQSPAQAPPASVGRNSQRKPRGNRAQNGFNHQFNGVGVSPGKVGTGANPALAESAVFPSEEAHMATRPRNTKKHTQSQPSIDRVFSPSGAQGPSTDGEQAPCNPSTTPAKIQAAYAGPTFHASPAPSALPIPKFLSRSVPAKSRPGPPTPPPEDSSDSANSPSLSPDSPSRAPIHIPTRNEDSPLDMLFKADKAERAKNFHGSPASTHFFGQMLPPRPPHHQHDSSNSASGIFPFELDGEGRNAHMSPPAAAFPTAHRAVTDPQKVPQVTDSSPQTGGNDIMQDLLNRLSMSQKKPNAATPPRPNAQLDPDAQPNQTPSPFHDGRPAVRSASGPTTPQPVQQEGPEFFYGNKNLSPMFKAARNDSAKRNSGLRTEITAEPAAVKEGMFEDFPAIVPAHTMDPHTFSRDHPGSAMAGPGKSGNSNPRHGPAPFSPPYQQNPHNRRTPGRQPQQPRNAHVPRGNMNGAGHRGGKAFGNTQPVNVPKPTTSMMAFVPASVSAKQHSSSAPSAAAVPPPAKLSTPANTSALEQDLKRMLNLKMTGDTSTVR</sequence>
<evidence type="ECO:0000313" key="3">
    <source>
        <dbReference type="Proteomes" id="UP000002668"/>
    </source>
</evidence>
<dbReference type="InParanoid" id="E5ABB0"/>
<feature type="compositionally biased region" description="Polar residues" evidence="1">
    <location>
        <begin position="44"/>
        <end position="53"/>
    </location>
</feature>
<dbReference type="VEuPathDB" id="FungiDB:LEMA_P020810.1"/>
<reference evidence="3" key="1">
    <citation type="journal article" date="2011" name="Nat. Commun.">
        <title>Effector diversification within compartments of the Leptosphaeria maculans genome affected by Repeat-Induced Point mutations.</title>
        <authorList>
            <person name="Rouxel T."/>
            <person name="Grandaubert J."/>
            <person name="Hane J.K."/>
            <person name="Hoede C."/>
            <person name="van de Wouw A.P."/>
            <person name="Couloux A."/>
            <person name="Dominguez V."/>
            <person name="Anthouard V."/>
            <person name="Bally P."/>
            <person name="Bourras S."/>
            <person name="Cozijnsen A.J."/>
            <person name="Ciuffetti L.M."/>
            <person name="Degrave A."/>
            <person name="Dilmaghani A."/>
            <person name="Duret L."/>
            <person name="Fudal I."/>
            <person name="Goodwin S.B."/>
            <person name="Gout L."/>
            <person name="Glaser N."/>
            <person name="Linglin J."/>
            <person name="Kema G.H.J."/>
            <person name="Lapalu N."/>
            <person name="Lawrence C.B."/>
            <person name="May K."/>
            <person name="Meyer M."/>
            <person name="Ollivier B."/>
            <person name="Poulain J."/>
            <person name="Schoch C.L."/>
            <person name="Simon A."/>
            <person name="Spatafora J.W."/>
            <person name="Stachowiak A."/>
            <person name="Turgeon B.G."/>
            <person name="Tyler B.M."/>
            <person name="Vincent D."/>
            <person name="Weissenbach J."/>
            <person name="Amselem J."/>
            <person name="Quesneville H."/>
            <person name="Oliver R.P."/>
            <person name="Wincker P."/>
            <person name="Balesdent M.-H."/>
            <person name="Howlett B.J."/>
        </authorList>
    </citation>
    <scope>NUCLEOTIDE SEQUENCE [LARGE SCALE GENOMIC DNA]</scope>
    <source>
        <strain evidence="3">JN3 / isolate v23.1.3 / race Av1-4-5-6-7-8</strain>
    </source>
</reference>
<feature type="compositionally biased region" description="Polar residues" evidence="1">
    <location>
        <begin position="108"/>
        <end position="129"/>
    </location>
</feature>
<dbReference type="GeneID" id="13293085"/>
<dbReference type="OMA" id="NARHMSA"/>
<feature type="compositionally biased region" description="Polar residues" evidence="1">
    <location>
        <begin position="287"/>
        <end position="298"/>
    </location>
</feature>
<dbReference type="eggNOG" id="ENOG502SC1U">
    <property type="taxonomic scope" value="Eukaryota"/>
</dbReference>
<protein>
    <recommendedName>
        <fullName evidence="4">Proteophosphoglycan 5</fullName>
    </recommendedName>
</protein>
<proteinExistence type="predicted"/>
<feature type="compositionally biased region" description="Basic and acidic residues" evidence="1">
    <location>
        <begin position="209"/>
        <end position="218"/>
    </location>
</feature>
<organism evidence="3">
    <name type="scientific">Leptosphaeria maculans (strain JN3 / isolate v23.1.3 / race Av1-4-5-6-7-8)</name>
    <name type="common">Blackleg fungus</name>
    <name type="synonym">Phoma lingam</name>
    <dbReference type="NCBI Taxonomy" id="985895"/>
    <lineage>
        <taxon>Eukaryota</taxon>
        <taxon>Fungi</taxon>
        <taxon>Dikarya</taxon>
        <taxon>Ascomycota</taxon>
        <taxon>Pezizomycotina</taxon>
        <taxon>Dothideomycetes</taxon>
        <taxon>Pleosporomycetidae</taxon>
        <taxon>Pleosporales</taxon>
        <taxon>Pleosporineae</taxon>
        <taxon>Leptosphaeriaceae</taxon>
        <taxon>Plenodomus</taxon>
        <taxon>Plenodomus lingam/Leptosphaeria maculans species complex</taxon>
    </lineage>
</organism>
<dbReference type="Proteomes" id="UP000002668">
    <property type="component" value="Genome"/>
</dbReference>
<feature type="region of interest" description="Disordered" evidence="1">
    <location>
        <begin position="1"/>
        <end position="372"/>
    </location>
</feature>
<name>E5ABB0_LEPMJ</name>
<evidence type="ECO:0008006" key="4">
    <source>
        <dbReference type="Google" id="ProtNLM"/>
    </source>
</evidence>
<dbReference type="GO" id="GO:0016071">
    <property type="term" value="P:mRNA metabolic process"/>
    <property type="evidence" value="ECO:0007669"/>
    <property type="project" value="UniProtKB-ARBA"/>
</dbReference>
<dbReference type="RefSeq" id="XP_003844430.1">
    <property type="nucleotide sequence ID" value="XM_003844382.1"/>
</dbReference>
<dbReference type="EMBL" id="FP929138">
    <property type="protein sequence ID" value="CBY00951.1"/>
    <property type="molecule type" value="Genomic_DNA"/>
</dbReference>
<feature type="region of interest" description="Disordered" evidence="1">
    <location>
        <begin position="418"/>
        <end position="544"/>
    </location>
</feature>
<dbReference type="AlphaFoldDB" id="E5ABB0"/>
<feature type="compositionally biased region" description="Low complexity" evidence="1">
    <location>
        <begin position="514"/>
        <end position="531"/>
    </location>
</feature>
<dbReference type="OrthoDB" id="2142961at2759"/>
<feature type="compositionally biased region" description="Polar residues" evidence="1">
    <location>
        <begin position="352"/>
        <end position="361"/>
    </location>
</feature>
<gene>
    <name evidence="2" type="ORF">LEMA_P020810.1</name>
</gene>
<evidence type="ECO:0000256" key="1">
    <source>
        <dbReference type="SAM" id="MobiDB-lite"/>
    </source>
</evidence>
<dbReference type="STRING" id="985895.E5ABB0"/>
<feature type="compositionally biased region" description="Basic and acidic residues" evidence="1">
    <location>
        <begin position="420"/>
        <end position="430"/>
    </location>
</feature>
<dbReference type="InterPro" id="IPR028322">
    <property type="entry name" value="PNRC-like_rgn"/>
</dbReference>